<evidence type="ECO:0000313" key="3">
    <source>
        <dbReference type="Proteomes" id="UP000054937"/>
    </source>
</evidence>
<dbReference type="PANTHER" id="PTHR32251:SF17">
    <property type="entry name" value="STEROID 5-ALPHA REDUCTASE C-TERMINAL DOMAIN-CONTAINING PROTEIN"/>
    <property type="match status" value="1"/>
</dbReference>
<keyword evidence="1" id="KW-0812">Transmembrane</keyword>
<dbReference type="Pfam" id="PF06966">
    <property type="entry name" value="DUF1295"/>
    <property type="match status" value="1"/>
</dbReference>
<feature type="transmembrane region" description="Helical" evidence="1">
    <location>
        <begin position="193"/>
        <end position="211"/>
    </location>
</feature>
<gene>
    <name evidence="2" type="ORF">PPERSA_07673</name>
</gene>
<sequence>MSQYEILAWTALISFCVQLVGFILGFTVCKGKGDYYYDLFGMCGFLGQLLFVVLFKCLNYDGLSPSQIIGICFIAIWTIRLGSFLVYRVRKIQGDSRFDDRKNDFIRFFWAYFFQWLWNYISALPVLFLLCREKDDVEDFGSPFEIIGIIGYVFGLGLETIADFQKLFFKLDERNKGKFIDQGLWSYSRHPNYLGEFTLWVAIFIFCVPNLEGFEFFSALSPIFIIVLISFISGIPLQEEQADKRWGTLPEFQLYKKRTWVLFLKPSCLNN</sequence>
<keyword evidence="3" id="KW-1185">Reference proteome</keyword>
<evidence type="ECO:0000313" key="2">
    <source>
        <dbReference type="EMBL" id="KRX02028.1"/>
    </source>
</evidence>
<dbReference type="InterPro" id="IPR010721">
    <property type="entry name" value="UstE-like"/>
</dbReference>
<feature type="transmembrane region" description="Helical" evidence="1">
    <location>
        <begin position="35"/>
        <end position="55"/>
    </location>
</feature>
<accession>A0A0V0QIR1</accession>
<protein>
    <submittedName>
        <fullName evidence="2">Uncharacterized protein</fullName>
    </submittedName>
</protein>
<evidence type="ECO:0000256" key="1">
    <source>
        <dbReference type="SAM" id="Phobius"/>
    </source>
</evidence>
<proteinExistence type="predicted"/>
<dbReference type="PANTHER" id="PTHR32251">
    <property type="entry name" value="3-OXO-5-ALPHA-STEROID 4-DEHYDROGENASE"/>
    <property type="match status" value="1"/>
</dbReference>
<name>A0A0V0QIR1_PSEPJ</name>
<feature type="transmembrane region" description="Helical" evidence="1">
    <location>
        <begin position="6"/>
        <end position="28"/>
    </location>
</feature>
<dbReference type="Gene3D" id="1.20.120.1630">
    <property type="match status" value="1"/>
</dbReference>
<dbReference type="AlphaFoldDB" id="A0A0V0QIR1"/>
<dbReference type="GO" id="GO:0016020">
    <property type="term" value="C:membrane"/>
    <property type="evidence" value="ECO:0007669"/>
    <property type="project" value="TreeGrafter"/>
</dbReference>
<feature type="transmembrane region" description="Helical" evidence="1">
    <location>
        <begin position="108"/>
        <end position="130"/>
    </location>
</feature>
<reference evidence="2 3" key="1">
    <citation type="journal article" date="2015" name="Sci. Rep.">
        <title>Genome of the facultative scuticociliatosis pathogen Pseudocohnilembus persalinus provides insight into its virulence through horizontal gene transfer.</title>
        <authorList>
            <person name="Xiong J."/>
            <person name="Wang G."/>
            <person name="Cheng J."/>
            <person name="Tian M."/>
            <person name="Pan X."/>
            <person name="Warren A."/>
            <person name="Jiang C."/>
            <person name="Yuan D."/>
            <person name="Miao W."/>
        </authorList>
    </citation>
    <scope>NUCLEOTIDE SEQUENCE [LARGE SCALE GENOMIC DNA]</scope>
    <source>
        <strain evidence="2">36N120E</strain>
    </source>
</reference>
<feature type="transmembrane region" description="Helical" evidence="1">
    <location>
        <begin position="217"/>
        <end position="237"/>
    </location>
</feature>
<dbReference type="OrthoDB" id="201504at2759"/>
<feature type="transmembrane region" description="Helical" evidence="1">
    <location>
        <begin position="142"/>
        <end position="162"/>
    </location>
</feature>
<comment type="caution">
    <text evidence="2">The sequence shown here is derived from an EMBL/GenBank/DDBJ whole genome shotgun (WGS) entry which is preliminary data.</text>
</comment>
<keyword evidence="1" id="KW-1133">Transmembrane helix</keyword>
<keyword evidence="1" id="KW-0472">Membrane</keyword>
<dbReference type="OMA" id="QANEKFY"/>
<organism evidence="2 3">
    <name type="scientific">Pseudocohnilembus persalinus</name>
    <name type="common">Ciliate</name>
    <dbReference type="NCBI Taxonomy" id="266149"/>
    <lineage>
        <taxon>Eukaryota</taxon>
        <taxon>Sar</taxon>
        <taxon>Alveolata</taxon>
        <taxon>Ciliophora</taxon>
        <taxon>Intramacronucleata</taxon>
        <taxon>Oligohymenophorea</taxon>
        <taxon>Scuticociliatia</taxon>
        <taxon>Philasterida</taxon>
        <taxon>Pseudocohnilembidae</taxon>
        <taxon>Pseudocohnilembus</taxon>
    </lineage>
</organism>
<dbReference type="InParanoid" id="A0A0V0QIR1"/>
<dbReference type="Proteomes" id="UP000054937">
    <property type="component" value="Unassembled WGS sequence"/>
</dbReference>
<feature type="transmembrane region" description="Helical" evidence="1">
    <location>
        <begin position="67"/>
        <end position="87"/>
    </location>
</feature>
<dbReference type="EMBL" id="LDAU01000159">
    <property type="protein sequence ID" value="KRX02028.1"/>
    <property type="molecule type" value="Genomic_DNA"/>
</dbReference>
<dbReference type="PROSITE" id="PS50244">
    <property type="entry name" value="S5A_REDUCTASE"/>
    <property type="match status" value="1"/>
</dbReference>